<dbReference type="Proteomes" id="UP001652642">
    <property type="component" value="Chromosome 5"/>
</dbReference>
<evidence type="ECO:0000256" key="4">
    <source>
        <dbReference type="ARBA" id="ARBA00022872"/>
    </source>
</evidence>
<keyword evidence="8" id="KW-1185">Reference proteome</keyword>
<sequence length="237" mass="26607">MASVCLCVGALVFLNLFVCCNFYTKDTVPGIEDQRFIEECVRVHNNFRSNVNPPASNMKRMSWDHQLAITAKDWAKNCQFVHNPDLMVPHKAHSQFANVGENIWAGSLTSFNVTLALTNWFDETSSYDYDTQKCDKICGHYTQMVWATSYRVGCAAQFCPKLQNYTGSDAVLFICDYGPAGNFPTQPYKTGEPCSQCGRKACHDKLCDADGSKSFYINPFLLLMTTAVILLRSITPE</sequence>
<dbReference type="PRINTS" id="PR00838">
    <property type="entry name" value="V5ALLERGEN"/>
</dbReference>
<accession>A0A6J0ULB7</accession>
<keyword evidence="6" id="KW-0732">Signal</keyword>
<dbReference type="InterPro" id="IPR014044">
    <property type="entry name" value="CAP_dom"/>
</dbReference>
<comment type="similarity">
    <text evidence="1">Belongs to the CRISP family.</text>
</comment>
<dbReference type="PROSITE" id="PS01009">
    <property type="entry name" value="CRISP_1"/>
    <property type="match status" value="1"/>
</dbReference>
<dbReference type="Gene3D" id="3.40.33.10">
    <property type="entry name" value="CAP"/>
    <property type="match status" value="1"/>
</dbReference>
<evidence type="ECO:0000259" key="7">
    <source>
        <dbReference type="SMART" id="SM00198"/>
    </source>
</evidence>
<dbReference type="InterPro" id="IPR001283">
    <property type="entry name" value="CRISP-related"/>
</dbReference>
<protein>
    <submittedName>
        <fullName evidence="9 10">Glioma pathogenesis-related protein 1-like isoform X1</fullName>
    </submittedName>
</protein>
<dbReference type="KEGG" id="pvt:110084764"/>
<organism evidence="8 9">
    <name type="scientific">Pogona vitticeps</name>
    <name type="common">central bearded dragon</name>
    <dbReference type="NCBI Taxonomy" id="103695"/>
    <lineage>
        <taxon>Eukaryota</taxon>
        <taxon>Metazoa</taxon>
        <taxon>Chordata</taxon>
        <taxon>Craniata</taxon>
        <taxon>Vertebrata</taxon>
        <taxon>Euteleostomi</taxon>
        <taxon>Lepidosauria</taxon>
        <taxon>Squamata</taxon>
        <taxon>Bifurcata</taxon>
        <taxon>Unidentata</taxon>
        <taxon>Episquamata</taxon>
        <taxon>Toxicofera</taxon>
        <taxon>Iguania</taxon>
        <taxon>Acrodonta</taxon>
        <taxon>Agamidae</taxon>
        <taxon>Amphibolurinae</taxon>
        <taxon>Pogona</taxon>
    </lineage>
</organism>
<keyword evidence="2" id="KW-0528">Neurotoxin</keyword>
<dbReference type="GO" id="GO:0016020">
    <property type="term" value="C:membrane"/>
    <property type="evidence" value="ECO:0007669"/>
    <property type="project" value="UniProtKB-SubCell"/>
</dbReference>
<dbReference type="InterPro" id="IPR035940">
    <property type="entry name" value="CAP_sf"/>
</dbReference>
<dbReference type="GO" id="GO:0005576">
    <property type="term" value="C:extracellular region"/>
    <property type="evidence" value="ECO:0007669"/>
    <property type="project" value="InterPro"/>
</dbReference>
<dbReference type="PANTHER" id="PTHR10334">
    <property type="entry name" value="CYSTEINE-RICH SECRETORY PROTEIN-RELATED"/>
    <property type="match status" value="1"/>
</dbReference>
<dbReference type="AlphaFoldDB" id="A0A6J0ULB7"/>
<feature type="domain" description="SCP" evidence="7">
    <location>
        <begin position="35"/>
        <end position="185"/>
    </location>
</feature>
<evidence type="ECO:0000256" key="3">
    <source>
        <dbReference type="ARBA" id="ARBA00022831"/>
    </source>
</evidence>
<keyword evidence="4" id="KW-0872">Ion channel impairing toxin</keyword>
<dbReference type="GO" id="GO:0005246">
    <property type="term" value="F:calcium channel regulator activity"/>
    <property type="evidence" value="ECO:0007669"/>
    <property type="project" value="UniProtKB-KW"/>
</dbReference>
<dbReference type="RefSeq" id="XP_072856461.1">
    <property type="nucleotide sequence ID" value="XM_073000360.1"/>
</dbReference>
<dbReference type="Pfam" id="PF00188">
    <property type="entry name" value="CAP"/>
    <property type="match status" value="1"/>
</dbReference>
<dbReference type="PRINTS" id="PR00837">
    <property type="entry name" value="V5TPXLIKE"/>
</dbReference>
<proteinExistence type="inferred from homology"/>
<evidence type="ECO:0000313" key="10">
    <source>
        <dbReference type="RefSeq" id="XP_072856461.1"/>
    </source>
</evidence>
<feature type="chain" id="PRO_5044638019" evidence="6">
    <location>
        <begin position="21"/>
        <end position="237"/>
    </location>
</feature>
<dbReference type="InterPro" id="IPR002413">
    <property type="entry name" value="V5_allergen-like"/>
</dbReference>
<keyword evidence="3" id="KW-0108">Calcium channel impairing toxin</keyword>
<reference evidence="9 10" key="1">
    <citation type="submission" date="2025-05" db="UniProtKB">
        <authorList>
            <consortium name="RefSeq"/>
        </authorList>
    </citation>
    <scope>IDENTIFICATION</scope>
</reference>
<evidence type="ECO:0000256" key="6">
    <source>
        <dbReference type="SAM" id="SignalP"/>
    </source>
</evidence>
<evidence type="ECO:0000256" key="1">
    <source>
        <dbReference type="ARBA" id="ARBA00009923"/>
    </source>
</evidence>
<dbReference type="SMART" id="SM00198">
    <property type="entry name" value="SCP"/>
    <property type="match status" value="1"/>
</dbReference>
<dbReference type="GeneID" id="110084764"/>
<keyword evidence="2" id="KW-0800">Toxin</keyword>
<name>A0A6J0ULB7_9SAUR</name>
<evidence type="ECO:0000313" key="8">
    <source>
        <dbReference type="Proteomes" id="UP001652642"/>
    </source>
</evidence>
<dbReference type="InterPro" id="IPR018244">
    <property type="entry name" value="Allrgn_V5/Tpx1_CS"/>
</dbReference>
<keyword evidence="5" id="KW-1015">Disulfide bond</keyword>
<dbReference type="OrthoDB" id="43654at2759"/>
<dbReference type="SUPFAM" id="SSF55797">
    <property type="entry name" value="PR-1-like"/>
    <property type="match status" value="1"/>
</dbReference>
<feature type="signal peptide" evidence="6">
    <location>
        <begin position="1"/>
        <end position="20"/>
    </location>
</feature>
<dbReference type="RefSeq" id="XP_020660050.2">
    <property type="nucleotide sequence ID" value="XM_020804391.2"/>
</dbReference>
<gene>
    <name evidence="9 10" type="primary">LOC110084764</name>
</gene>
<evidence type="ECO:0000313" key="9">
    <source>
        <dbReference type="RefSeq" id="XP_020660050.2"/>
    </source>
</evidence>
<evidence type="ECO:0000256" key="2">
    <source>
        <dbReference type="ARBA" id="ARBA00022699"/>
    </source>
</evidence>
<evidence type="ECO:0000256" key="5">
    <source>
        <dbReference type="ARBA" id="ARBA00023157"/>
    </source>
</evidence>